<keyword evidence="5" id="KW-0804">Transcription</keyword>
<evidence type="ECO:0000313" key="11">
    <source>
        <dbReference type="WBParaSite" id="OFLC_0001404301-mRNA-1"/>
    </source>
</evidence>
<dbReference type="SUPFAM" id="SSF57959">
    <property type="entry name" value="Leucine zipper domain"/>
    <property type="match status" value="1"/>
</dbReference>
<dbReference type="GO" id="GO:0001228">
    <property type="term" value="F:DNA-binding transcription activator activity, RNA polymerase II-specific"/>
    <property type="evidence" value="ECO:0007669"/>
    <property type="project" value="TreeGrafter"/>
</dbReference>
<evidence type="ECO:0000256" key="4">
    <source>
        <dbReference type="ARBA" id="ARBA00023125"/>
    </source>
</evidence>
<feature type="coiled-coil region" evidence="7">
    <location>
        <begin position="254"/>
        <end position="283"/>
    </location>
</feature>
<dbReference type="InterPro" id="IPR046347">
    <property type="entry name" value="bZIP_sf"/>
</dbReference>
<comment type="subcellular location">
    <subcellularLocation>
        <location evidence="1">Nucleus</location>
    </subcellularLocation>
</comment>
<evidence type="ECO:0000313" key="9">
    <source>
        <dbReference type="EMBL" id="VDP15329.1"/>
    </source>
</evidence>
<dbReference type="PROSITE" id="PS50217">
    <property type="entry name" value="BZIP"/>
    <property type="match status" value="1"/>
</dbReference>
<evidence type="ECO:0000256" key="1">
    <source>
        <dbReference type="ARBA" id="ARBA00004123"/>
    </source>
</evidence>
<evidence type="ECO:0000256" key="2">
    <source>
        <dbReference type="ARBA" id="ARBA00007163"/>
    </source>
</evidence>
<organism evidence="11">
    <name type="scientific">Onchocerca flexuosa</name>
    <dbReference type="NCBI Taxonomy" id="387005"/>
    <lineage>
        <taxon>Eukaryota</taxon>
        <taxon>Metazoa</taxon>
        <taxon>Ecdysozoa</taxon>
        <taxon>Nematoda</taxon>
        <taxon>Chromadorea</taxon>
        <taxon>Rhabditida</taxon>
        <taxon>Spirurina</taxon>
        <taxon>Spiruromorpha</taxon>
        <taxon>Filarioidea</taxon>
        <taxon>Onchocercidae</taxon>
        <taxon>Onchocerca</taxon>
    </lineage>
</organism>
<dbReference type="PANTHER" id="PTHR13044:SF14">
    <property type="entry name" value="CRYPTOCEPHAL, ISOFORM A"/>
    <property type="match status" value="1"/>
</dbReference>
<dbReference type="PANTHER" id="PTHR13044">
    <property type="entry name" value="ACTIVATING TRANSCRIPTION FACTOR ATF 4/5"/>
    <property type="match status" value="1"/>
</dbReference>
<dbReference type="WBParaSite" id="OFLC_0001404301-mRNA-1">
    <property type="protein sequence ID" value="OFLC_0001404301-mRNA-1"/>
    <property type="gene ID" value="OFLC_0001404301"/>
</dbReference>
<dbReference type="InterPro" id="IPR004827">
    <property type="entry name" value="bZIP"/>
</dbReference>
<reference evidence="9 10" key="2">
    <citation type="submission" date="2018-11" db="EMBL/GenBank/DDBJ databases">
        <authorList>
            <consortium name="Pathogen Informatics"/>
        </authorList>
    </citation>
    <scope>NUCLEOTIDE SEQUENCE [LARGE SCALE GENOMIC DNA]</scope>
</reference>
<keyword evidence="6" id="KW-0539">Nucleus</keyword>
<dbReference type="CDD" id="cd14692">
    <property type="entry name" value="bZIP_ATF4"/>
    <property type="match status" value="1"/>
</dbReference>
<reference evidence="11" key="1">
    <citation type="submission" date="2016-06" db="UniProtKB">
        <authorList>
            <consortium name="WormBaseParasite"/>
        </authorList>
    </citation>
    <scope>IDENTIFICATION</scope>
</reference>
<accession>A0A183I2S3</accession>
<comment type="similarity">
    <text evidence="2">Belongs to the bZIP family.</text>
</comment>
<dbReference type="AlphaFoldDB" id="A0A183I2S3"/>
<gene>
    <name evidence="9" type="ORF">OFLC_LOCUS14035</name>
</gene>
<sequence length="297" mass="33819">MIKIYGSTWISPFTSIHSFLHAQLFRFVPVTKKVRQIEMMNEQFCMVPFWGIPSPEANNLLSDCFIDCDDNNAAKTSARYSNSDSRLSTGYLLSEGHDDVPEWTYASKAMRNDEGRSSCSLESDSGSSCCGDNDISWLNEFMNIYGITTLDSNDDFNMKSTDITVVTSQAKENHPAVVLTPMEEMKSSEVLNDTIHSSAMKALHSDLHQKSGIVPPSHEGEKFVIKRTCFGGISERKREQNRCAAIRYRGKRREEAKQKKQEQHELELRNVELKAEMNWLEKEVMYLKSLMKLTNSS</sequence>
<protein>
    <submittedName>
        <fullName evidence="11">BZIP domain-containing protein</fullName>
    </submittedName>
</protein>
<evidence type="ECO:0000313" key="10">
    <source>
        <dbReference type="Proteomes" id="UP000267606"/>
    </source>
</evidence>
<keyword evidence="4" id="KW-0238">DNA-binding</keyword>
<dbReference type="PROSITE" id="PS00036">
    <property type="entry name" value="BZIP_BASIC"/>
    <property type="match status" value="1"/>
</dbReference>
<evidence type="ECO:0000256" key="3">
    <source>
        <dbReference type="ARBA" id="ARBA00023015"/>
    </source>
</evidence>
<proteinExistence type="inferred from homology"/>
<feature type="domain" description="BZIP" evidence="8">
    <location>
        <begin position="235"/>
        <end position="294"/>
    </location>
</feature>
<dbReference type="STRING" id="387005.A0A183I2S3"/>
<keyword evidence="3" id="KW-0805">Transcription regulation</keyword>
<dbReference type="GO" id="GO:0005634">
    <property type="term" value="C:nucleus"/>
    <property type="evidence" value="ECO:0007669"/>
    <property type="project" value="UniProtKB-SubCell"/>
</dbReference>
<evidence type="ECO:0000256" key="5">
    <source>
        <dbReference type="ARBA" id="ARBA00023163"/>
    </source>
</evidence>
<evidence type="ECO:0000259" key="8">
    <source>
        <dbReference type="PROSITE" id="PS50217"/>
    </source>
</evidence>
<dbReference type="SMART" id="SM00338">
    <property type="entry name" value="BRLZ"/>
    <property type="match status" value="1"/>
</dbReference>
<dbReference type="GO" id="GO:0000977">
    <property type="term" value="F:RNA polymerase II transcription regulatory region sequence-specific DNA binding"/>
    <property type="evidence" value="ECO:0007669"/>
    <property type="project" value="TreeGrafter"/>
</dbReference>
<keyword evidence="7" id="KW-0175">Coiled coil</keyword>
<dbReference type="EMBL" id="UZAJ01040551">
    <property type="protein sequence ID" value="VDP15329.1"/>
    <property type="molecule type" value="Genomic_DNA"/>
</dbReference>
<dbReference type="Gene3D" id="1.20.5.170">
    <property type="match status" value="1"/>
</dbReference>
<keyword evidence="10" id="KW-1185">Reference proteome</keyword>
<name>A0A183I2S3_9BILA</name>
<dbReference type="Proteomes" id="UP000267606">
    <property type="component" value="Unassembled WGS sequence"/>
</dbReference>
<evidence type="ECO:0000256" key="7">
    <source>
        <dbReference type="SAM" id="Coils"/>
    </source>
</evidence>
<evidence type="ECO:0000256" key="6">
    <source>
        <dbReference type="ARBA" id="ARBA00023242"/>
    </source>
</evidence>
<dbReference type="Pfam" id="PF00170">
    <property type="entry name" value="bZIP_1"/>
    <property type="match status" value="1"/>
</dbReference>